<accession>A0ABY9PXK2</accession>
<dbReference type="InterPro" id="IPR000182">
    <property type="entry name" value="GNAT_dom"/>
</dbReference>
<name>A0ABY9PXK2_9FIRM</name>
<sequence length="146" mass="16952">MIEYKEISIIQINDLAKMYVDTFNSEPWNDKWTIKTAEKRLSQMINVEDFYGISAYKQGELCGMIVGSKEQFYDGVMFNIKEFCVKNGMRGHGIGSEIFKEFQRKLKASGVTEIILFTSRGDYTEHFYHKHGLESYNGLTFMGKQL</sequence>
<dbReference type="RefSeq" id="WP_265589444.1">
    <property type="nucleotide sequence ID" value="NZ_CP101637.1"/>
</dbReference>
<dbReference type="SUPFAM" id="SSF55729">
    <property type="entry name" value="Acyl-CoA N-acyltransferases (Nat)"/>
    <property type="match status" value="1"/>
</dbReference>
<proteinExistence type="predicted"/>
<organism evidence="2 3">
    <name type="scientific">Terrisporobacter mayombei</name>
    <dbReference type="NCBI Taxonomy" id="1541"/>
    <lineage>
        <taxon>Bacteria</taxon>
        <taxon>Bacillati</taxon>
        <taxon>Bacillota</taxon>
        <taxon>Clostridia</taxon>
        <taxon>Peptostreptococcales</taxon>
        <taxon>Peptostreptococcaceae</taxon>
        <taxon>Terrisporobacter</taxon>
    </lineage>
</organism>
<protein>
    <recommendedName>
        <fullName evidence="1">N-acetyltransferase domain-containing protein</fullName>
    </recommendedName>
</protein>
<reference evidence="2 3" key="1">
    <citation type="submission" date="2022-07" db="EMBL/GenBank/DDBJ databases">
        <title>Genome sequence of Terrisporobacter mayombei DSM6539.</title>
        <authorList>
            <person name="Boeer T."/>
            <person name="Bengelsdorf F.R."/>
            <person name="Daniel R."/>
            <person name="Poehlein A."/>
        </authorList>
    </citation>
    <scope>NUCLEOTIDE SEQUENCE [LARGE SCALE GENOMIC DNA]</scope>
    <source>
        <strain evidence="2 3">DSM 6539</strain>
    </source>
</reference>
<keyword evidence="3" id="KW-1185">Reference proteome</keyword>
<dbReference type="Pfam" id="PF00583">
    <property type="entry name" value="Acetyltransf_1"/>
    <property type="match status" value="1"/>
</dbReference>
<feature type="domain" description="N-acetyltransferase" evidence="1">
    <location>
        <begin position="2"/>
        <end position="146"/>
    </location>
</feature>
<dbReference type="Gene3D" id="3.40.630.30">
    <property type="match status" value="1"/>
</dbReference>
<dbReference type="CDD" id="cd04301">
    <property type="entry name" value="NAT_SF"/>
    <property type="match status" value="1"/>
</dbReference>
<gene>
    <name evidence="2" type="ORF">TEMA_07220</name>
</gene>
<evidence type="ECO:0000313" key="2">
    <source>
        <dbReference type="EMBL" id="WMT80406.1"/>
    </source>
</evidence>
<dbReference type="EMBL" id="CP101637">
    <property type="protein sequence ID" value="WMT80406.1"/>
    <property type="molecule type" value="Genomic_DNA"/>
</dbReference>
<dbReference type="Proteomes" id="UP001235030">
    <property type="component" value="Chromosome"/>
</dbReference>
<evidence type="ECO:0000313" key="3">
    <source>
        <dbReference type="Proteomes" id="UP001235030"/>
    </source>
</evidence>
<dbReference type="PROSITE" id="PS51186">
    <property type="entry name" value="GNAT"/>
    <property type="match status" value="1"/>
</dbReference>
<dbReference type="InterPro" id="IPR016181">
    <property type="entry name" value="Acyl_CoA_acyltransferase"/>
</dbReference>
<evidence type="ECO:0000259" key="1">
    <source>
        <dbReference type="PROSITE" id="PS51186"/>
    </source>
</evidence>